<dbReference type="PANTHER" id="PTHR38733:SF1">
    <property type="entry name" value="TYPE IV METHYL-DIRECTED RESTRICTION ENZYME ECOKMCRBC"/>
    <property type="match status" value="1"/>
</dbReference>
<dbReference type="InterPro" id="IPR019292">
    <property type="entry name" value="McrC"/>
</dbReference>
<evidence type="ECO:0000313" key="1">
    <source>
        <dbReference type="EMBL" id="ACL07189.1"/>
    </source>
</evidence>
<protein>
    <submittedName>
        <fullName evidence="1">McrBC 5-methylcytosine restriction system component-like protein</fullName>
    </submittedName>
</protein>
<dbReference type="OrthoDB" id="307209at2"/>
<accession>B8DPA2</accession>
<name>B8DPA2_NITV9</name>
<gene>
    <name evidence="1" type="ordered locus">DvMF_0230</name>
</gene>
<dbReference type="Pfam" id="PF10117">
    <property type="entry name" value="McrBC"/>
    <property type="match status" value="1"/>
</dbReference>
<dbReference type="PANTHER" id="PTHR38733">
    <property type="entry name" value="PROTEIN MCRC"/>
    <property type="match status" value="1"/>
</dbReference>
<dbReference type="EMBL" id="CP001197">
    <property type="protein sequence ID" value="ACL07189.1"/>
    <property type="molecule type" value="Genomic_DNA"/>
</dbReference>
<dbReference type="KEGG" id="dvm:DvMF_0230"/>
<reference evidence="1" key="1">
    <citation type="submission" date="2008-10" db="EMBL/GenBank/DDBJ databases">
        <title>Complete sequence of Desulfovibrio vulgaris str. 'Miyazaki F'.</title>
        <authorList>
            <person name="Lucas S."/>
            <person name="Copeland A."/>
            <person name="Lapidus A."/>
            <person name="Glavina del Rio T."/>
            <person name="Dalin E."/>
            <person name="Tice H."/>
            <person name="Bruce D."/>
            <person name="Goodwin L."/>
            <person name="Pitluck S."/>
            <person name="Sims D."/>
            <person name="Brettin T."/>
            <person name="Detter J.C."/>
            <person name="Han C."/>
            <person name="Larimer F."/>
            <person name="Land M."/>
            <person name="Hauser L."/>
            <person name="Kyrpides N."/>
            <person name="Mikhailova N."/>
            <person name="Hazen T.C."/>
            <person name="Richardson P."/>
        </authorList>
    </citation>
    <scope>NUCLEOTIDE SEQUENCE</scope>
    <source>
        <strain evidence="1">Miyazaki F</strain>
    </source>
</reference>
<dbReference type="AlphaFoldDB" id="B8DPA2"/>
<sequence>MIKRAIEGTTTWLPDISADDIPEAIPNGISLHIKNGILGIEAQGVVGALRLANGETLHILPKIGDVNFFHLLFKAEGLQNNTLQELNSFASYFTNEDHTPPIIIAKNLLLSVNEILHRSPTAKRFKVKKNGNFVAGSLNIQKTIFGIHSRAHKPIHYTVKEKTLDTPENRILTAAINIAIDLLPTEQRLSYEPIYLAWLQRFPHSTDILADLETTAQNIASNKYGGPRDYYKRSIILAQILFGYRGYGLSGTTSFTGDAILLNTAAVFEKFVRKIISLEYTAKGIVVSKETNSPYSLYTNGSYSVCPDIIISEGGNLRLIADAKYKKPTISDHYQLYTYLSVLGAKRGALIAPSFTGFDIETKEFQTPSQHTITEIYLPMQNIDLAENFLKNILRHT</sequence>
<organism evidence="1">
    <name type="scientific">Nitratidesulfovibrio vulgaris (strain DSM 19637 / Miyazaki F)</name>
    <name type="common">Desulfovibrio vulgaris</name>
    <dbReference type="NCBI Taxonomy" id="883"/>
    <lineage>
        <taxon>Bacteria</taxon>
        <taxon>Pseudomonadati</taxon>
        <taxon>Thermodesulfobacteriota</taxon>
        <taxon>Desulfovibrionia</taxon>
        <taxon>Desulfovibrionales</taxon>
        <taxon>Desulfovibrionaceae</taxon>
        <taxon>Nitratidesulfovibrio</taxon>
    </lineage>
</organism>
<dbReference type="eggNOG" id="COG4268">
    <property type="taxonomic scope" value="Bacteria"/>
</dbReference>
<dbReference type="HOGENOM" id="CLU_693946_0_0_7"/>
<proteinExistence type="predicted"/>